<dbReference type="EMBL" id="GGFJ01014926">
    <property type="protein sequence ID" value="MBW64067.1"/>
    <property type="molecule type" value="Transcribed_RNA"/>
</dbReference>
<sequence>MSLWYVVVCVCVRVARLHRRHRDQRGGDHQPYGVVVPLLRSFGCGVSGGRCRDDECMHATVACVGQ</sequence>
<evidence type="ECO:0000313" key="1">
    <source>
        <dbReference type="EMBL" id="MBW64067.1"/>
    </source>
</evidence>
<organism evidence="1">
    <name type="scientific">Anopheles marajoara</name>
    <dbReference type="NCBI Taxonomy" id="58244"/>
    <lineage>
        <taxon>Eukaryota</taxon>
        <taxon>Metazoa</taxon>
        <taxon>Ecdysozoa</taxon>
        <taxon>Arthropoda</taxon>
        <taxon>Hexapoda</taxon>
        <taxon>Insecta</taxon>
        <taxon>Pterygota</taxon>
        <taxon>Neoptera</taxon>
        <taxon>Endopterygota</taxon>
        <taxon>Diptera</taxon>
        <taxon>Nematocera</taxon>
        <taxon>Culicoidea</taxon>
        <taxon>Culicidae</taxon>
        <taxon>Anophelinae</taxon>
        <taxon>Anopheles</taxon>
    </lineage>
</organism>
<protein>
    <submittedName>
        <fullName evidence="1">Putative secreted protein</fullName>
    </submittedName>
</protein>
<accession>A0A2M4CFE7</accession>
<proteinExistence type="predicted"/>
<reference evidence="1" key="1">
    <citation type="submission" date="2018-01" db="EMBL/GenBank/DDBJ databases">
        <title>An insight into the sialome of Amazonian anophelines.</title>
        <authorList>
            <person name="Ribeiro J.M."/>
            <person name="Scarpassa V."/>
            <person name="Calvo E."/>
        </authorList>
    </citation>
    <scope>NUCLEOTIDE SEQUENCE</scope>
    <source>
        <tissue evidence="1">Salivary glands</tissue>
    </source>
</reference>
<name>A0A2M4CFE7_9DIPT</name>
<dbReference type="AlphaFoldDB" id="A0A2M4CFE7"/>